<keyword evidence="5" id="KW-1185">Reference proteome</keyword>
<dbReference type="Pfam" id="PF01312">
    <property type="entry name" value="Bac_export_2"/>
    <property type="match status" value="1"/>
</dbReference>
<gene>
    <name evidence="4" type="ORF">SAMN05216551_101226</name>
</gene>
<comment type="similarity">
    <text evidence="1">Belongs to the type III secretion exporter family.</text>
</comment>
<dbReference type="RefSeq" id="WP_091903723.1">
    <property type="nucleotide sequence ID" value="NZ_FNLO01000001.1"/>
</dbReference>
<organism evidence="4 5">
    <name type="scientific">Chitinasiproducens palmae</name>
    <dbReference type="NCBI Taxonomy" id="1770053"/>
    <lineage>
        <taxon>Bacteria</taxon>
        <taxon>Pseudomonadati</taxon>
        <taxon>Pseudomonadota</taxon>
        <taxon>Betaproteobacteria</taxon>
        <taxon>Burkholderiales</taxon>
        <taxon>Burkholderiaceae</taxon>
        <taxon>Chitinasiproducens</taxon>
    </lineage>
</organism>
<name>A0A1H2PK09_9BURK</name>
<dbReference type="Gene3D" id="3.40.1690.10">
    <property type="entry name" value="secretion proteins EscU"/>
    <property type="match status" value="1"/>
</dbReference>
<feature type="transmembrane region" description="Helical" evidence="3">
    <location>
        <begin position="188"/>
        <end position="211"/>
    </location>
</feature>
<evidence type="ECO:0000256" key="1">
    <source>
        <dbReference type="ARBA" id="ARBA00010690"/>
    </source>
</evidence>
<evidence type="ECO:0000313" key="4">
    <source>
        <dbReference type="EMBL" id="SDV46288.1"/>
    </source>
</evidence>
<feature type="transmembrane region" description="Helical" evidence="3">
    <location>
        <begin position="85"/>
        <end position="107"/>
    </location>
</feature>
<dbReference type="EMBL" id="FNLO01000001">
    <property type="protein sequence ID" value="SDV46288.1"/>
    <property type="molecule type" value="Genomic_DNA"/>
</dbReference>
<reference evidence="5" key="1">
    <citation type="submission" date="2016-09" db="EMBL/GenBank/DDBJ databases">
        <authorList>
            <person name="Varghese N."/>
            <person name="Submissions S."/>
        </authorList>
    </citation>
    <scope>NUCLEOTIDE SEQUENCE [LARGE SCALE GENOMIC DNA]</scope>
    <source>
        <strain evidence="5">JS23</strain>
    </source>
</reference>
<keyword evidence="3" id="KW-0812">Transmembrane</keyword>
<protein>
    <submittedName>
        <fullName evidence="4">Type III secretion protein U</fullName>
    </submittedName>
</protein>
<feature type="transmembrane region" description="Helical" evidence="3">
    <location>
        <begin position="56"/>
        <end position="79"/>
    </location>
</feature>
<evidence type="ECO:0000256" key="3">
    <source>
        <dbReference type="SAM" id="Phobius"/>
    </source>
</evidence>
<accession>A0A1H2PK09</accession>
<feature type="transmembrane region" description="Helical" evidence="3">
    <location>
        <begin position="28"/>
        <end position="49"/>
    </location>
</feature>
<proteinExistence type="inferred from homology"/>
<dbReference type="InterPro" id="IPR006135">
    <property type="entry name" value="T3SS_substrate_exporter"/>
</dbReference>
<dbReference type="SUPFAM" id="SSF160544">
    <property type="entry name" value="EscU C-terminal domain-like"/>
    <property type="match status" value="1"/>
</dbReference>
<dbReference type="PANTHER" id="PTHR30531:SF14">
    <property type="entry name" value="SURFACE PRESENTATION OF ANTIGENS PROTEIN SPAS"/>
    <property type="match status" value="1"/>
</dbReference>
<feature type="transmembrane region" description="Helical" evidence="3">
    <location>
        <begin position="143"/>
        <end position="164"/>
    </location>
</feature>
<dbReference type="STRING" id="1770053.SAMN05216551_101226"/>
<evidence type="ECO:0000313" key="5">
    <source>
        <dbReference type="Proteomes" id="UP000243719"/>
    </source>
</evidence>
<dbReference type="GO" id="GO:0005886">
    <property type="term" value="C:plasma membrane"/>
    <property type="evidence" value="ECO:0007669"/>
    <property type="project" value="TreeGrafter"/>
</dbReference>
<dbReference type="InterPro" id="IPR029025">
    <property type="entry name" value="T3SS_substrate_exporter_C"/>
</dbReference>
<keyword evidence="3" id="KW-1133">Transmembrane helix</keyword>
<dbReference type="PANTHER" id="PTHR30531">
    <property type="entry name" value="FLAGELLAR BIOSYNTHETIC PROTEIN FLHB"/>
    <property type="match status" value="1"/>
</dbReference>
<sequence length="386" mass="41706">MAEKTEKATPQKLARAARKGQMFVSRDFVTTCVLGAAALALPAVGIGVLRDGVRAALALAFGTAALAAPGSAAGLRPALEDAMSLWLRCSAPLLLICFVVGAVATLAQTRLRLAVEAMRPDLAALHPARGFKRLFRVRTLKDALKAVIVMLSFGCATTAFVRLAGRRLFALPSSALDLSSWAGLTQDLVLLLLAAMLPLLVLDAAIDHLLFHRQMRMDKHEVKQEIKRDEGDPHVKYRRRDLRAELLDDETKASVRESDVVLANPTHFAVGLYVDETLLFWPMVSVRERNARALAVIAYAESVGVPVVRDPPLARRVYRTATRYSLVHPDQLEAVLRVLIWLREVELAANDPGSGASGADDVRSAPYDGDPAAGVRDGAAQRGTSA</sequence>
<feature type="region of interest" description="Disordered" evidence="2">
    <location>
        <begin position="351"/>
        <end position="386"/>
    </location>
</feature>
<dbReference type="AlphaFoldDB" id="A0A1H2PK09"/>
<dbReference type="PRINTS" id="PR00950">
    <property type="entry name" value="TYPE3IMSPROT"/>
</dbReference>
<dbReference type="Gene3D" id="6.10.250.2080">
    <property type="match status" value="1"/>
</dbReference>
<keyword evidence="3" id="KW-0472">Membrane</keyword>
<dbReference type="Proteomes" id="UP000243719">
    <property type="component" value="Unassembled WGS sequence"/>
</dbReference>
<evidence type="ECO:0000256" key="2">
    <source>
        <dbReference type="SAM" id="MobiDB-lite"/>
    </source>
</evidence>
<dbReference type="OrthoDB" id="9807950at2"/>
<dbReference type="GO" id="GO:0009306">
    <property type="term" value="P:protein secretion"/>
    <property type="evidence" value="ECO:0007669"/>
    <property type="project" value="InterPro"/>
</dbReference>